<dbReference type="EMBL" id="WEKT01000011">
    <property type="protein sequence ID" value="MZI93197.1"/>
    <property type="molecule type" value="Genomic_DNA"/>
</dbReference>
<accession>A0A7X4LJQ7</accession>
<keyword evidence="3" id="KW-1185">Reference proteome</keyword>
<reference evidence="2 3" key="1">
    <citation type="submission" date="2019-10" db="EMBL/GenBank/DDBJ databases">
        <title>Vibrio sp. nov. isolated from a shrimp pond.</title>
        <authorList>
            <person name="Gomez-Gil B."/>
            <person name="Enciso-Ibarra J."/>
            <person name="Enciso-Ibarra K."/>
            <person name="Bolan-Mejia C."/>
        </authorList>
    </citation>
    <scope>NUCLEOTIDE SEQUENCE [LARGE SCALE GENOMIC DNA]</scope>
    <source>
        <strain evidence="2 3">CAIM 722</strain>
    </source>
</reference>
<sequence length="86" mass="9834">MDYDIDKAAEFALALMYLTFHDQSEFDTSCRAWKGIDFEVMDYLYQQGLIDDPVNKNKSVVVTPEGVSKAEALFETLLMNSTQKNQ</sequence>
<gene>
    <name evidence="2" type="ORF">F9817_08310</name>
</gene>
<dbReference type="RefSeq" id="WP_161154502.1">
    <property type="nucleotide sequence ID" value="NZ_WEKT01000011.1"/>
</dbReference>
<evidence type="ECO:0000259" key="1">
    <source>
        <dbReference type="Pfam" id="PF20008"/>
    </source>
</evidence>
<name>A0A7X4LJQ7_9VIBR</name>
<organism evidence="2 3">
    <name type="scientific">Vibrio eleionomae</name>
    <dbReference type="NCBI Taxonomy" id="2653505"/>
    <lineage>
        <taxon>Bacteria</taxon>
        <taxon>Pseudomonadati</taxon>
        <taxon>Pseudomonadota</taxon>
        <taxon>Gammaproteobacteria</taxon>
        <taxon>Vibrionales</taxon>
        <taxon>Vibrionaceae</taxon>
        <taxon>Vibrio</taxon>
    </lineage>
</organism>
<dbReference type="AlphaFoldDB" id="A0A7X4LJQ7"/>
<comment type="caution">
    <text evidence="2">The sequence shown here is derived from an EMBL/GenBank/DDBJ whole genome shotgun (WGS) entry which is preliminary data.</text>
</comment>
<protein>
    <recommendedName>
        <fullName evidence="1">DUF6429 domain-containing protein</fullName>
    </recommendedName>
</protein>
<evidence type="ECO:0000313" key="2">
    <source>
        <dbReference type="EMBL" id="MZI93197.1"/>
    </source>
</evidence>
<feature type="domain" description="DUF6429" evidence="1">
    <location>
        <begin position="5"/>
        <end position="78"/>
    </location>
</feature>
<dbReference type="Proteomes" id="UP000462621">
    <property type="component" value="Unassembled WGS sequence"/>
</dbReference>
<dbReference type="InterPro" id="IPR045489">
    <property type="entry name" value="DUF6429"/>
</dbReference>
<evidence type="ECO:0000313" key="3">
    <source>
        <dbReference type="Proteomes" id="UP000462621"/>
    </source>
</evidence>
<proteinExistence type="predicted"/>
<dbReference type="Pfam" id="PF20008">
    <property type="entry name" value="DUF6429"/>
    <property type="match status" value="1"/>
</dbReference>